<keyword evidence="5 9" id="KW-0456">Lyase</keyword>
<dbReference type="Proteomes" id="UP000065151">
    <property type="component" value="Chromosome"/>
</dbReference>
<dbReference type="PANTHER" id="PTHR43814:SF1">
    <property type="entry name" value="ARGININOSUCCINATE LYASE"/>
    <property type="match status" value="1"/>
</dbReference>
<dbReference type="AlphaFoldDB" id="A0A0U3QW75"/>
<dbReference type="EMBL" id="CP013747">
    <property type="protein sequence ID" value="ALV43941.1"/>
    <property type="molecule type" value="Genomic_DNA"/>
</dbReference>
<accession>A0A0U3QW75</accession>
<dbReference type="KEGG" id="psul:AU252_13350"/>
<keyword evidence="4" id="KW-0028">Amino-acid biosynthesis</keyword>
<dbReference type="PRINTS" id="PR00145">
    <property type="entry name" value="ARGSUCLYASE"/>
</dbReference>
<feature type="region of interest" description="Disordered" evidence="6">
    <location>
        <begin position="444"/>
        <end position="475"/>
    </location>
</feature>
<dbReference type="Gene3D" id="1.10.40.30">
    <property type="entry name" value="Fumarase/aspartase (C-terminal domain)"/>
    <property type="match status" value="1"/>
</dbReference>
<dbReference type="Pfam" id="PF14698">
    <property type="entry name" value="ASL_C2"/>
    <property type="match status" value="1"/>
</dbReference>
<dbReference type="GO" id="GO:0042450">
    <property type="term" value="P:L-arginine biosynthetic process via ornithine"/>
    <property type="evidence" value="ECO:0007669"/>
    <property type="project" value="InterPro"/>
</dbReference>
<dbReference type="InterPro" id="IPR009049">
    <property type="entry name" value="Argininosuccinate_lyase"/>
</dbReference>
<evidence type="ECO:0000256" key="2">
    <source>
        <dbReference type="ARBA" id="ARBA00012338"/>
    </source>
</evidence>
<gene>
    <name evidence="9" type="ORF">AU252_13350</name>
</gene>
<dbReference type="PROSITE" id="PS00163">
    <property type="entry name" value="FUMARATE_LYASES"/>
    <property type="match status" value="1"/>
</dbReference>
<dbReference type="InterPro" id="IPR029419">
    <property type="entry name" value="Arg_succ_lyase_C"/>
</dbReference>
<feature type="domain" description="Argininosuccinate lyase C-terminal" evidence="8">
    <location>
        <begin position="369"/>
        <end position="398"/>
    </location>
</feature>
<dbReference type="InterPro" id="IPR000362">
    <property type="entry name" value="Fumarate_lyase_fam"/>
</dbReference>
<evidence type="ECO:0000256" key="1">
    <source>
        <dbReference type="ARBA" id="ARBA00004941"/>
    </source>
</evidence>
<protein>
    <recommendedName>
        <fullName evidence="2">argininosuccinate lyase</fullName>
        <ecNumber evidence="2">4.3.2.1</ecNumber>
    </recommendedName>
</protein>
<comment type="pathway">
    <text evidence="1">Amino-acid biosynthesis; L-arginine biosynthesis; L-arginine from L-ornithine and carbamoyl phosphate: step 3/3.</text>
</comment>
<dbReference type="Gene3D" id="1.20.200.10">
    <property type="entry name" value="Fumarase/aspartase (Central domain)"/>
    <property type="match status" value="1"/>
</dbReference>
<dbReference type="InterPro" id="IPR024083">
    <property type="entry name" value="Fumarase/histidase_N"/>
</dbReference>
<dbReference type="STRING" id="121292.AU252_13350"/>
<dbReference type="GO" id="GO:0005829">
    <property type="term" value="C:cytosol"/>
    <property type="evidence" value="ECO:0007669"/>
    <property type="project" value="TreeGrafter"/>
</dbReference>
<organism evidence="9">
    <name type="scientific">Pseudarthrobacter sulfonivorans</name>
    <dbReference type="NCBI Taxonomy" id="121292"/>
    <lineage>
        <taxon>Bacteria</taxon>
        <taxon>Bacillati</taxon>
        <taxon>Actinomycetota</taxon>
        <taxon>Actinomycetes</taxon>
        <taxon>Micrococcales</taxon>
        <taxon>Micrococcaceae</taxon>
        <taxon>Pseudarthrobacter</taxon>
    </lineage>
</organism>
<dbReference type="PANTHER" id="PTHR43814">
    <property type="entry name" value="ARGININOSUCCINATE LYASE"/>
    <property type="match status" value="1"/>
</dbReference>
<evidence type="ECO:0000256" key="6">
    <source>
        <dbReference type="SAM" id="MobiDB-lite"/>
    </source>
</evidence>
<name>A0A0U3QW75_9MICC</name>
<sequence>MPRPDLKDQENLSIYWDNHLRDAFDEAAPHIYPGMVEASLAHVLMLTRQGILPRGRGELLLKGLLTLWARTESGEQAYVFDGSVEDPYYFLEQQLAAECQIPTSELDVQLARSRNDLDAGVFRMVLRRQLLDQAALVVQAAKDAAVQAAANADSLIIGFTHRRPAQPTTIGHVLAGLSEAMLSQAKEMLSIYDELNVSPLGSAAFTGTDLPIDPLMVGELTGFDSSFTSSYEAVAGAEHFMRLAAVQARITATGARFARVLLEWMTFKWVETPTAYTQGSSIMPQKKNPVVLEHMVSMAGVTAADMAATYANIGSAWYEDSNNATTDVQKHLWRAGERVVRFMRMMDGLLLDLKVLQLPDHAEIVASGATTTAVAEALAARGIPWRTAHDVVGRLVRADAPADWTADGVAKAFADAGIDAAEELVATTLSAGQQPELILARMQDGSPGSEAVRRNAAESQQRADDFGRDVQRRRSQIDSARERLMAAAADAGRGHR</sequence>
<evidence type="ECO:0000259" key="7">
    <source>
        <dbReference type="Pfam" id="PF00206"/>
    </source>
</evidence>
<dbReference type="UniPathway" id="UPA00068">
    <property type="reaction ID" value="UER00114"/>
</dbReference>
<evidence type="ECO:0000256" key="4">
    <source>
        <dbReference type="ARBA" id="ARBA00022605"/>
    </source>
</evidence>
<dbReference type="SUPFAM" id="SSF48557">
    <property type="entry name" value="L-aspartase-like"/>
    <property type="match status" value="1"/>
</dbReference>
<feature type="domain" description="Fumarate lyase N-terminal" evidence="7">
    <location>
        <begin position="104"/>
        <end position="300"/>
    </location>
</feature>
<dbReference type="InterPro" id="IPR008948">
    <property type="entry name" value="L-Aspartase-like"/>
</dbReference>
<evidence type="ECO:0000259" key="8">
    <source>
        <dbReference type="Pfam" id="PF14698"/>
    </source>
</evidence>
<dbReference type="EC" id="4.3.2.1" evidence="2"/>
<dbReference type="InterPro" id="IPR020557">
    <property type="entry name" value="Fumarate_lyase_CS"/>
</dbReference>
<feature type="compositionally biased region" description="Basic and acidic residues" evidence="6">
    <location>
        <begin position="451"/>
        <end position="475"/>
    </location>
</feature>
<dbReference type="Gene3D" id="1.10.275.10">
    <property type="entry name" value="Fumarase/aspartase (N-terminal domain)"/>
    <property type="match status" value="1"/>
</dbReference>
<dbReference type="GO" id="GO:0004056">
    <property type="term" value="F:argininosuccinate lyase activity"/>
    <property type="evidence" value="ECO:0007669"/>
    <property type="project" value="UniProtKB-EC"/>
</dbReference>
<dbReference type="Pfam" id="PF00206">
    <property type="entry name" value="Lyase_1"/>
    <property type="match status" value="1"/>
</dbReference>
<evidence type="ECO:0000313" key="10">
    <source>
        <dbReference type="Proteomes" id="UP000065151"/>
    </source>
</evidence>
<keyword evidence="3" id="KW-0055">Arginine biosynthesis</keyword>
<proteinExistence type="predicted"/>
<reference evidence="9 10" key="1">
    <citation type="submission" date="2015-12" db="EMBL/GenBank/DDBJ databases">
        <authorList>
            <person name="Shamseldin A."/>
            <person name="Moawad H."/>
            <person name="Abd El-Rahim W.M."/>
            <person name="Sadowsky M.J."/>
        </authorList>
    </citation>
    <scope>NUCLEOTIDE SEQUENCE [LARGE SCALE GENOMIC DNA]</scope>
    <source>
        <strain evidence="9 10">Ar51</strain>
    </source>
</reference>
<evidence type="ECO:0000256" key="3">
    <source>
        <dbReference type="ARBA" id="ARBA00022571"/>
    </source>
</evidence>
<evidence type="ECO:0000256" key="5">
    <source>
        <dbReference type="ARBA" id="ARBA00023239"/>
    </source>
</evidence>
<dbReference type="PRINTS" id="PR00149">
    <property type="entry name" value="FUMRATELYASE"/>
</dbReference>
<evidence type="ECO:0000313" key="9">
    <source>
        <dbReference type="EMBL" id="ALV43941.1"/>
    </source>
</evidence>
<dbReference type="InterPro" id="IPR022761">
    <property type="entry name" value="Fumarate_lyase_N"/>
</dbReference>